<proteinExistence type="predicted"/>
<reference evidence="2" key="1">
    <citation type="journal article" date="2019" name="Int. J. Syst. Evol. Microbiol.">
        <title>The Global Catalogue of Microorganisms (GCM) 10K type strain sequencing project: providing services to taxonomists for standard genome sequencing and annotation.</title>
        <authorList>
            <consortium name="The Broad Institute Genomics Platform"/>
            <consortium name="The Broad Institute Genome Sequencing Center for Infectious Disease"/>
            <person name="Wu L."/>
            <person name="Ma J."/>
        </authorList>
    </citation>
    <scope>NUCLEOTIDE SEQUENCE [LARGE SCALE GENOMIC DNA]</scope>
    <source>
        <strain evidence="2">CCUG 62221</strain>
    </source>
</reference>
<dbReference type="RefSeq" id="WP_386807691.1">
    <property type="nucleotide sequence ID" value="NZ_JBHTMV010000003.1"/>
</dbReference>
<dbReference type="Proteomes" id="UP001597241">
    <property type="component" value="Unassembled WGS sequence"/>
</dbReference>
<sequence>MKTLFKNLAILAILVSPIISCDELEDLVDVEKSVVLSENFTVDLKGGDDSFESQDLDISILTSAIEPYADLLKKVEIEKVTFQILNYSGDDAAEFEVKFSGDGTLFMDESFVASTAASNNTIFEVSDSTGLNTLASKLLNNDKVTIAFSAESKNLENPASFTVQAKFYIEVTANPLN</sequence>
<accession>A0ABW3WK72</accession>
<keyword evidence="2" id="KW-1185">Reference proteome</keyword>
<gene>
    <name evidence="1" type="ORF">ACFQ5N_03180</name>
</gene>
<organism evidence="1 2">
    <name type="scientific">Lutibacter holmesii</name>
    <dbReference type="NCBI Taxonomy" id="1137985"/>
    <lineage>
        <taxon>Bacteria</taxon>
        <taxon>Pseudomonadati</taxon>
        <taxon>Bacteroidota</taxon>
        <taxon>Flavobacteriia</taxon>
        <taxon>Flavobacteriales</taxon>
        <taxon>Flavobacteriaceae</taxon>
        <taxon>Lutibacter</taxon>
    </lineage>
</organism>
<evidence type="ECO:0000313" key="1">
    <source>
        <dbReference type="EMBL" id="MFD1292829.1"/>
    </source>
</evidence>
<name>A0ABW3WK72_9FLAO</name>
<comment type="caution">
    <text evidence="1">The sequence shown here is derived from an EMBL/GenBank/DDBJ whole genome shotgun (WGS) entry which is preliminary data.</text>
</comment>
<protein>
    <recommendedName>
        <fullName evidence="3">DUF1735 domain-containing protein</fullName>
    </recommendedName>
</protein>
<dbReference type="EMBL" id="JBHTMV010000003">
    <property type="protein sequence ID" value="MFD1292829.1"/>
    <property type="molecule type" value="Genomic_DNA"/>
</dbReference>
<evidence type="ECO:0000313" key="2">
    <source>
        <dbReference type="Proteomes" id="UP001597241"/>
    </source>
</evidence>
<evidence type="ECO:0008006" key="3">
    <source>
        <dbReference type="Google" id="ProtNLM"/>
    </source>
</evidence>